<proteinExistence type="predicted"/>
<evidence type="ECO:0000313" key="2">
    <source>
        <dbReference type="EMBL" id="GEM90506.1"/>
    </source>
</evidence>
<sequence length="647" mass="71362">MKYIMKHNFVRLSLMAMAILLVASIVSCNSSSGTVSGTVTSTDITKFQGLYRMFLDGEASNDDLSNLNLLLSKFLSSNDFASNIEVYIVDAIKSFKNKYPHITISSLSDLNIDSKEYLDLLSLLFTISSIHNEQIAIAQGAAQFTVTGKISPAISGGTIVATYSTSTSCAWWETRHKDVVKPDGNGKYTHTKWFGAWGWCQPQIKNYKIHWKYKYNNVTFNTGDQLVFSWQQGGNRIYQHDISLFSHKPDGIVPLGQPYIDGVGAILDVQITGKVVSGGLDYDVPVTANIMVLHRSYLSNLSCIVDWGDGTIDTLSCNSTNNAEVVSTSHKYARMGRYNVSVRLSDGRTTSNEAYIRSFTLTDYYTINFKNNGTDPVYGNTFNFDYKLVDELYEEPYTCSFSFYFVDPPSSTLLANFGPEPCPTSGHSPSVTLYSPGTIPGPGLFLEVHMVATNANNTVIKRTLQTSVLPPVRVWVSQLSVDPDEIAGSGTVRISFAGEVISYFSGARPNCELLIDNQLVYRSAGTGCIGLHTISRQFTNPRRYTTEHDITFKIDAAIDFGNGDVIRSEDSETVTLTVQPYAYVSGECYVQSKAGGPYDRKVSCTVNPSGRMLPGTYTFTASSAYVCPMLTRSVSPGDNLIRFNCKR</sequence>
<dbReference type="InterPro" id="IPR035986">
    <property type="entry name" value="PKD_dom_sf"/>
</dbReference>
<protein>
    <recommendedName>
        <fullName evidence="4">PKD domain-containing protein</fullName>
    </recommendedName>
</protein>
<dbReference type="RefSeq" id="WP_147148303.1">
    <property type="nucleotide sequence ID" value="NZ_BJXN01000015.1"/>
</dbReference>
<name>A0A511RNY1_9DEIN</name>
<keyword evidence="1" id="KW-0732">Signal</keyword>
<feature type="chain" id="PRO_5021756275" description="PKD domain-containing protein" evidence="1">
    <location>
        <begin position="29"/>
        <end position="647"/>
    </location>
</feature>
<feature type="signal peptide" evidence="1">
    <location>
        <begin position="1"/>
        <end position="28"/>
    </location>
</feature>
<evidence type="ECO:0000313" key="3">
    <source>
        <dbReference type="Proteomes" id="UP000321827"/>
    </source>
</evidence>
<evidence type="ECO:0008006" key="4">
    <source>
        <dbReference type="Google" id="ProtNLM"/>
    </source>
</evidence>
<dbReference type="AlphaFoldDB" id="A0A511RNY1"/>
<dbReference type="Proteomes" id="UP000321827">
    <property type="component" value="Unassembled WGS sequence"/>
</dbReference>
<evidence type="ECO:0000256" key="1">
    <source>
        <dbReference type="SAM" id="SignalP"/>
    </source>
</evidence>
<gene>
    <name evidence="2" type="ORF">ODE01S_19400</name>
</gene>
<dbReference type="Gene3D" id="2.60.40.10">
    <property type="entry name" value="Immunoglobulins"/>
    <property type="match status" value="1"/>
</dbReference>
<accession>A0A511RNY1</accession>
<dbReference type="EMBL" id="BJXN01000015">
    <property type="protein sequence ID" value="GEM90506.1"/>
    <property type="molecule type" value="Genomic_DNA"/>
</dbReference>
<reference evidence="2 3" key="1">
    <citation type="submission" date="2019-07" db="EMBL/GenBank/DDBJ databases">
        <title>Whole genome shotgun sequence of Oceanithermus desulfurans NBRC 100063.</title>
        <authorList>
            <person name="Hosoyama A."/>
            <person name="Uohara A."/>
            <person name="Ohji S."/>
            <person name="Ichikawa N."/>
        </authorList>
    </citation>
    <scope>NUCLEOTIDE SEQUENCE [LARGE SCALE GENOMIC DNA]</scope>
    <source>
        <strain evidence="2 3">NBRC 100063</strain>
    </source>
</reference>
<dbReference type="PROSITE" id="PS51257">
    <property type="entry name" value="PROKAR_LIPOPROTEIN"/>
    <property type="match status" value="1"/>
</dbReference>
<comment type="caution">
    <text evidence="2">The sequence shown here is derived from an EMBL/GenBank/DDBJ whole genome shotgun (WGS) entry which is preliminary data.</text>
</comment>
<dbReference type="InterPro" id="IPR013783">
    <property type="entry name" value="Ig-like_fold"/>
</dbReference>
<organism evidence="2 3">
    <name type="scientific">Oceanithermus desulfurans NBRC 100063</name>
    <dbReference type="NCBI Taxonomy" id="1227550"/>
    <lineage>
        <taxon>Bacteria</taxon>
        <taxon>Thermotogati</taxon>
        <taxon>Deinococcota</taxon>
        <taxon>Deinococci</taxon>
        <taxon>Thermales</taxon>
        <taxon>Thermaceae</taxon>
        <taxon>Oceanithermus</taxon>
    </lineage>
</organism>
<dbReference type="SUPFAM" id="SSF49299">
    <property type="entry name" value="PKD domain"/>
    <property type="match status" value="1"/>
</dbReference>